<name>A0ACB7X0F4_9ERIC</name>
<comment type="caution">
    <text evidence="1">The sequence shown here is derived from an EMBL/GenBank/DDBJ whole genome shotgun (WGS) entry which is preliminary data.</text>
</comment>
<keyword evidence="2" id="KW-1185">Reference proteome</keyword>
<accession>A0ACB7X0F4</accession>
<dbReference type="Proteomes" id="UP000828048">
    <property type="component" value="Chromosome 2"/>
</dbReference>
<organism evidence="1 2">
    <name type="scientific">Vaccinium darrowii</name>
    <dbReference type="NCBI Taxonomy" id="229202"/>
    <lineage>
        <taxon>Eukaryota</taxon>
        <taxon>Viridiplantae</taxon>
        <taxon>Streptophyta</taxon>
        <taxon>Embryophyta</taxon>
        <taxon>Tracheophyta</taxon>
        <taxon>Spermatophyta</taxon>
        <taxon>Magnoliopsida</taxon>
        <taxon>eudicotyledons</taxon>
        <taxon>Gunneridae</taxon>
        <taxon>Pentapetalae</taxon>
        <taxon>asterids</taxon>
        <taxon>Ericales</taxon>
        <taxon>Ericaceae</taxon>
        <taxon>Vaccinioideae</taxon>
        <taxon>Vaccinieae</taxon>
        <taxon>Vaccinium</taxon>
    </lineage>
</organism>
<sequence length="599" mass="65916">MAFPPLFILMFLSFYIKPSLSDPRATEAALICTNTSAAPTDRKVFVQNFLAALDAVTPLVTAQGYGGAVNGSGNTTVYAFGECMKDLSRGDCNQCFAQIKTQILRCLPFQRLIRGGRLFYDGCYIRYDDYMFFNESLSAVNRTVCGTVDFGGNKALFGDSVDNLVRNLSVEAPKNDGFFVGSLNTTGNLSVYGLAQCWKFVNASACGGCLANAVSQIRSCPSMEDGRVLNSGCYMRYSTSKFYNNSTTDSTPGKRGGNQLAVILAATSAAVAFLLIVAAISFFARKKLVKKRRERKQLGALLVVVNKSKLNFSYETLEHATNYFHNSNKLGQGGSGSVYKGILPDGQVVAVKRLFFNTTQWVDHFFNEVNLISGINHKNLVKLLGCSITGPESLLVYEFVANQSVHDHLFAKKDVQPLSWEERYKIILDKTHISTAIAGTLGYMAPEYIVRGKLTEKADVYSFGVLVMEVVSGRKNNSFSRNAHSILQMAWNLYGLGTLYEAVDPSLQGKFEEEEARKLLQIGLLCVQASAELRPSMSMVVKMLKDNHEIPQPTQPPFLTSSSAETSQCSQSRTSHSQPESSNTQSSRNEISESFIEPR</sequence>
<proteinExistence type="predicted"/>
<evidence type="ECO:0000313" key="2">
    <source>
        <dbReference type="Proteomes" id="UP000828048"/>
    </source>
</evidence>
<gene>
    <name evidence="1" type="ORF">Vadar_011665</name>
</gene>
<reference evidence="1 2" key="1">
    <citation type="journal article" date="2021" name="Hortic Res">
        <title>High-quality reference genome and annotation aids understanding of berry development for evergreen blueberry (Vaccinium darrowii).</title>
        <authorList>
            <person name="Yu J."/>
            <person name="Hulse-Kemp A.M."/>
            <person name="Babiker E."/>
            <person name="Staton M."/>
        </authorList>
    </citation>
    <scope>NUCLEOTIDE SEQUENCE [LARGE SCALE GENOMIC DNA]</scope>
    <source>
        <strain evidence="2">cv. NJ 8807/NJ 8810</strain>
        <tissue evidence="1">Young leaf</tissue>
    </source>
</reference>
<protein>
    <submittedName>
        <fullName evidence="1">Uncharacterized protein</fullName>
    </submittedName>
</protein>
<evidence type="ECO:0000313" key="1">
    <source>
        <dbReference type="EMBL" id="KAH7833985.1"/>
    </source>
</evidence>
<dbReference type="EMBL" id="CM037152">
    <property type="protein sequence ID" value="KAH7833985.1"/>
    <property type="molecule type" value="Genomic_DNA"/>
</dbReference>